<dbReference type="Proteomes" id="UP000291469">
    <property type="component" value="Chromosome"/>
</dbReference>
<dbReference type="OrthoDB" id="3078421at2"/>
<name>A0A411YIM2_9ACTN</name>
<sequence>MLFVAPEASDAWWPWDLTALTGRAVGAWLTGIGTAAAHAALENDWRRVEILLHTYWIFAALQFVAIGRYADALAWNGAEAWLYAAFMASALGVGAYGWRVARRVVAEEATPSRGGS</sequence>
<feature type="transmembrane region" description="Helical" evidence="1">
    <location>
        <begin position="50"/>
        <end position="69"/>
    </location>
</feature>
<accession>A0A411YIM2</accession>
<reference evidence="2 3" key="1">
    <citation type="submission" date="2019-01" db="EMBL/GenBank/DDBJ databases">
        <title>Egibacter rhizosphaerae EGI 80759T.</title>
        <authorList>
            <person name="Chen D.-D."/>
            <person name="Tian Y."/>
            <person name="Jiao J.-Y."/>
            <person name="Zhang X.-T."/>
            <person name="Zhang Y.-G."/>
            <person name="Zhang Y."/>
            <person name="Xiao M."/>
            <person name="Shu W.-S."/>
            <person name="Li W.-J."/>
        </authorList>
    </citation>
    <scope>NUCLEOTIDE SEQUENCE [LARGE SCALE GENOMIC DNA]</scope>
    <source>
        <strain evidence="2 3">EGI 80759</strain>
    </source>
</reference>
<keyword evidence="1" id="KW-0472">Membrane</keyword>
<protein>
    <submittedName>
        <fullName evidence="2">Uncharacterized protein</fullName>
    </submittedName>
</protein>
<feature type="transmembrane region" description="Helical" evidence="1">
    <location>
        <begin position="20"/>
        <end position="41"/>
    </location>
</feature>
<keyword evidence="1" id="KW-0812">Transmembrane</keyword>
<dbReference type="AlphaFoldDB" id="A0A411YIM2"/>
<keyword evidence="1" id="KW-1133">Transmembrane helix</keyword>
<dbReference type="KEGG" id="erz:ER308_16685"/>
<keyword evidence="3" id="KW-1185">Reference proteome</keyword>
<evidence type="ECO:0000313" key="2">
    <source>
        <dbReference type="EMBL" id="QBI21047.1"/>
    </source>
</evidence>
<feature type="transmembrane region" description="Helical" evidence="1">
    <location>
        <begin position="81"/>
        <end position="98"/>
    </location>
</feature>
<evidence type="ECO:0000256" key="1">
    <source>
        <dbReference type="SAM" id="Phobius"/>
    </source>
</evidence>
<proteinExistence type="predicted"/>
<organism evidence="2 3">
    <name type="scientific">Egibacter rhizosphaerae</name>
    <dbReference type="NCBI Taxonomy" id="1670831"/>
    <lineage>
        <taxon>Bacteria</taxon>
        <taxon>Bacillati</taxon>
        <taxon>Actinomycetota</taxon>
        <taxon>Nitriliruptoria</taxon>
        <taxon>Egibacterales</taxon>
        <taxon>Egibacteraceae</taxon>
        <taxon>Egibacter</taxon>
    </lineage>
</organism>
<gene>
    <name evidence="2" type="ORF">ER308_16685</name>
</gene>
<dbReference type="EMBL" id="CP036402">
    <property type="protein sequence ID" value="QBI21047.1"/>
    <property type="molecule type" value="Genomic_DNA"/>
</dbReference>
<dbReference type="RefSeq" id="WP_131156040.1">
    <property type="nucleotide sequence ID" value="NZ_CP036402.1"/>
</dbReference>
<evidence type="ECO:0000313" key="3">
    <source>
        <dbReference type="Proteomes" id="UP000291469"/>
    </source>
</evidence>